<dbReference type="AlphaFoldDB" id="G7YQA3"/>
<evidence type="ECO:0000313" key="2">
    <source>
        <dbReference type="Proteomes" id="UP000008909"/>
    </source>
</evidence>
<dbReference type="EMBL" id="DF143967">
    <property type="protein sequence ID" value="GAA55134.1"/>
    <property type="molecule type" value="Genomic_DNA"/>
</dbReference>
<keyword evidence="2" id="KW-1185">Reference proteome</keyword>
<evidence type="ECO:0000313" key="1">
    <source>
        <dbReference type="EMBL" id="GAA55134.1"/>
    </source>
</evidence>
<sequence length="100" mass="11159">MSHALNCVKVSIAVDLFSYFQVLVDHGADINQHDELLCTPMHHAARNGHTRKFKQTGVNKASPSHFGKKAVENSSVLLYLIQKTCHKISKKTAMTSRRNA</sequence>
<reference evidence="1" key="1">
    <citation type="journal article" date="2011" name="Genome Biol.">
        <title>The draft genome of the carcinogenic human liver fluke Clonorchis sinensis.</title>
        <authorList>
            <person name="Wang X."/>
            <person name="Chen W."/>
            <person name="Huang Y."/>
            <person name="Sun J."/>
            <person name="Men J."/>
            <person name="Liu H."/>
            <person name="Luo F."/>
            <person name="Guo L."/>
            <person name="Lv X."/>
            <person name="Deng C."/>
            <person name="Zhou C."/>
            <person name="Fan Y."/>
            <person name="Li X."/>
            <person name="Huang L."/>
            <person name="Hu Y."/>
            <person name="Liang C."/>
            <person name="Hu X."/>
            <person name="Xu J."/>
            <person name="Yu X."/>
        </authorList>
    </citation>
    <scope>NUCLEOTIDE SEQUENCE [LARGE SCALE GENOMIC DNA]</scope>
    <source>
        <strain evidence="1">Henan</strain>
    </source>
</reference>
<accession>G7YQA3</accession>
<proteinExistence type="predicted"/>
<dbReference type="Proteomes" id="UP000008909">
    <property type="component" value="Unassembled WGS sequence"/>
</dbReference>
<dbReference type="Pfam" id="PF13637">
    <property type="entry name" value="Ank_4"/>
    <property type="match status" value="1"/>
</dbReference>
<dbReference type="SUPFAM" id="SSF48403">
    <property type="entry name" value="Ankyrin repeat"/>
    <property type="match status" value="1"/>
</dbReference>
<dbReference type="Gene3D" id="1.25.40.20">
    <property type="entry name" value="Ankyrin repeat-containing domain"/>
    <property type="match status" value="1"/>
</dbReference>
<protein>
    <submittedName>
        <fullName evidence="1">Uncharacterized protein</fullName>
    </submittedName>
</protein>
<dbReference type="InterPro" id="IPR036770">
    <property type="entry name" value="Ankyrin_rpt-contain_sf"/>
</dbReference>
<reference key="2">
    <citation type="submission" date="2011-10" db="EMBL/GenBank/DDBJ databases">
        <title>The genome and transcriptome sequence of Clonorchis sinensis provide insights into the carcinogenic liver fluke.</title>
        <authorList>
            <person name="Wang X."/>
            <person name="Huang Y."/>
            <person name="Chen W."/>
            <person name="Liu H."/>
            <person name="Guo L."/>
            <person name="Chen Y."/>
            <person name="Luo F."/>
            <person name="Zhou W."/>
            <person name="Sun J."/>
            <person name="Mao Q."/>
            <person name="Liang P."/>
            <person name="Zhou C."/>
            <person name="Tian Y."/>
            <person name="Men J."/>
            <person name="Lv X."/>
            <person name="Huang L."/>
            <person name="Zhou J."/>
            <person name="Hu Y."/>
            <person name="Li R."/>
            <person name="Zhang F."/>
            <person name="Lei H."/>
            <person name="Li X."/>
            <person name="Hu X."/>
            <person name="Liang C."/>
            <person name="Xu J."/>
            <person name="Wu Z."/>
            <person name="Yu X."/>
        </authorList>
    </citation>
    <scope>NUCLEOTIDE SEQUENCE</scope>
    <source>
        <strain>Henan</strain>
    </source>
</reference>
<dbReference type="InterPro" id="IPR002110">
    <property type="entry name" value="Ankyrin_rpt"/>
</dbReference>
<name>G7YQA3_CLOSI</name>
<organism evidence="1 2">
    <name type="scientific">Clonorchis sinensis</name>
    <name type="common">Chinese liver fluke</name>
    <dbReference type="NCBI Taxonomy" id="79923"/>
    <lineage>
        <taxon>Eukaryota</taxon>
        <taxon>Metazoa</taxon>
        <taxon>Spiralia</taxon>
        <taxon>Lophotrochozoa</taxon>
        <taxon>Platyhelminthes</taxon>
        <taxon>Trematoda</taxon>
        <taxon>Digenea</taxon>
        <taxon>Opisthorchiida</taxon>
        <taxon>Opisthorchiata</taxon>
        <taxon>Opisthorchiidae</taxon>
        <taxon>Clonorchis</taxon>
    </lineage>
</organism>
<gene>
    <name evidence="1" type="ORF">CLF_106955</name>
</gene>